<protein>
    <submittedName>
        <fullName evidence="1">WbqC-like family protein</fullName>
    </submittedName>
</protein>
<evidence type="ECO:0000313" key="2">
    <source>
        <dbReference type="Proteomes" id="UP000006833"/>
    </source>
</evidence>
<gene>
    <name evidence="1" type="ordered locus">Dshi_0702</name>
</gene>
<dbReference type="HOGENOM" id="CLU_079350_0_0_5"/>
<accession>A8LQG2</accession>
<keyword evidence="2" id="KW-1185">Reference proteome</keyword>
<sequence>MRLAVMQPYLYPYPLYFHLIASVDRFVVFDCVQFPRRGRVHRAPLPGAGWLTLPLAPQPRDTTIQALRFADAAQRLWSDRLAALPWLGPELTARLAPLGADVTGYLVDQLRGVCARLGITTPLLRSSALDLPRAARGTDRVIAAARALGADHYVNLPGGRPLYDPATFAAAGLELSFLAPYAGPHASLLHALATQPVATLQDELARLPAPERALP</sequence>
<evidence type="ECO:0000313" key="1">
    <source>
        <dbReference type="EMBL" id="ABV92448.1"/>
    </source>
</evidence>
<organism evidence="1 2">
    <name type="scientific">Dinoroseobacter shibae (strain DSM 16493 / NCIMB 14021 / DFL 12)</name>
    <dbReference type="NCBI Taxonomy" id="398580"/>
    <lineage>
        <taxon>Bacteria</taxon>
        <taxon>Pseudomonadati</taxon>
        <taxon>Pseudomonadota</taxon>
        <taxon>Alphaproteobacteria</taxon>
        <taxon>Rhodobacterales</taxon>
        <taxon>Roseobacteraceae</taxon>
        <taxon>Dinoroseobacter</taxon>
    </lineage>
</organism>
<dbReference type="EMBL" id="CP000830">
    <property type="protein sequence ID" value="ABV92448.1"/>
    <property type="molecule type" value="Genomic_DNA"/>
</dbReference>
<dbReference type="Proteomes" id="UP000006833">
    <property type="component" value="Chromosome"/>
</dbReference>
<name>A8LQG2_DINSH</name>
<dbReference type="RefSeq" id="WP_012177380.1">
    <property type="nucleotide sequence ID" value="NC_009952.1"/>
</dbReference>
<proteinExistence type="predicted"/>
<dbReference type="AlphaFoldDB" id="A8LQG2"/>
<reference evidence="2" key="1">
    <citation type="journal article" date="2010" name="ISME J.">
        <title>The complete genome sequence of the algal symbiont Dinoroseobacter shibae: a hitchhiker's guide to life in the sea.</title>
        <authorList>
            <person name="Wagner-Dobler I."/>
            <person name="Ballhausen B."/>
            <person name="Berger M."/>
            <person name="Brinkhoff T."/>
            <person name="Buchholz I."/>
            <person name="Bunk B."/>
            <person name="Cypionka H."/>
            <person name="Daniel R."/>
            <person name="Drepper T."/>
            <person name="Gerdts G."/>
            <person name="Hahnke S."/>
            <person name="Han C."/>
            <person name="Jahn D."/>
            <person name="Kalhoefer D."/>
            <person name="Kiss H."/>
            <person name="Klenk H.P."/>
            <person name="Kyrpides N."/>
            <person name="Liebl W."/>
            <person name="Liesegang H."/>
            <person name="Meincke L."/>
            <person name="Pati A."/>
            <person name="Petersen J."/>
            <person name="Piekarski T."/>
            <person name="Pommerenke C."/>
            <person name="Pradella S."/>
            <person name="Pukall R."/>
            <person name="Rabus R."/>
            <person name="Stackebrandt E."/>
            <person name="Thole S."/>
            <person name="Thompson L."/>
            <person name="Tielen P."/>
            <person name="Tomasch J."/>
            <person name="von Jan M."/>
            <person name="Wanphrut N."/>
            <person name="Wichels A."/>
            <person name="Zech H."/>
            <person name="Simon M."/>
        </authorList>
    </citation>
    <scope>NUCLEOTIDE SEQUENCE [LARGE SCALE GENOMIC DNA]</scope>
    <source>
        <strain evidence="2">DSM 16493 / NCIMB 14021 / DFL 12</strain>
    </source>
</reference>
<dbReference type="eggNOG" id="COG4122">
    <property type="taxonomic scope" value="Bacteria"/>
</dbReference>
<dbReference type="InterPro" id="IPR014985">
    <property type="entry name" value="WbqC"/>
</dbReference>
<dbReference type="KEGG" id="dsh:Dshi_0702"/>
<dbReference type="Pfam" id="PF08889">
    <property type="entry name" value="WbqC"/>
    <property type="match status" value="2"/>
</dbReference>
<dbReference type="OrthoDB" id="3611744at2"/>
<dbReference type="STRING" id="398580.Dshi_0702"/>